<dbReference type="InterPro" id="IPR000092">
    <property type="entry name" value="Polyprenyl_synt"/>
</dbReference>
<dbReference type="EMBL" id="CAXKWB010027249">
    <property type="protein sequence ID" value="CAL4131617.1"/>
    <property type="molecule type" value="Genomic_DNA"/>
</dbReference>
<dbReference type="PANTHER" id="PTHR12001">
    <property type="entry name" value="GERANYLGERANYL PYROPHOSPHATE SYNTHASE"/>
    <property type="match status" value="1"/>
</dbReference>
<proteinExistence type="inferred from homology"/>
<comment type="caution">
    <text evidence="7">The sequence shown here is derived from an EMBL/GenBank/DDBJ whole genome shotgun (WGS) entry which is preliminary data.</text>
</comment>
<dbReference type="GO" id="GO:0046872">
    <property type="term" value="F:metal ion binding"/>
    <property type="evidence" value="ECO:0007669"/>
    <property type="project" value="UniProtKB-KW"/>
</dbReference>
<dbReference type="SFLD" id="SFLDG01017">
    <property type="entry name" value="Polyprenyl_Transferase_Like"/>
    <property type="match status" value="1"/>
</dbReference>
<dbReference type="PROSITE" id="PS00444">
    <property type="entry name" value="POLYPRENYL_SYNTHASE_2"/>
    <property type="match status" value="1"/>
</dbReference>
<dbReference type="InterPro" id="IPR033749">
    <property type="entry name" value="Polyprenyl_synt_CS"/>
</dbReference>
<dbReference type="CDD" id="cd00685">
    <property type="entry name" value="Trans_IPPS_HT"/>
    <property type="match status" value="1"/>
</dbReference>
<evidence type="ECO:0000256" key="4">
    <source>
        <dbReference type="ARBA" id="ARBA00022842"/>
    </source>
</evidence>
<comment type="similarity">
    <text evidence="2 6">Belongs to the FPP/GGPP synthase family.</text>
</comment>
<evidence type="ECO:0000256" key="1">
    <source>
        <dbReference type="ARBA" id="ARBA00001946"/>
    </source>
</evidence>
<evidence type="ECO:0000256" key="3">
    <source>
        <dbReference type="ARBA" id="ARBA00022723"/>
    </source>
</evidence>
<evidence type="ECO:0008006" key="9">
    <source>
        <dbReference type="Google" id="ProtNLM"/>
    </source>
</evidence>
<protein>
    <recommendedName>
        <fullName evidence="9">Geranylgeranyl pyrophosphate synthase</fullName>
    </recommendedName>
</protein>
<dbReference type="PANTHER" id="PTHR12001:SF44">
    <property type="entry name" value="GERANYLGERANYL PYROPHOSPHATE SYNTHASE"/>
    <property type="match status" value="1"/>
</dbReference>
<dbReference type="InterPro" id="IPR008949">
    <property type="entry name" value="Isoprenoid_synthase_dom_sf"/>
</dbReference>
<dbReference type="GO" id="GO:0042811">
    <property type="term" value="P:pheromone biosynthetic process"/>
    <property type="evidence" value="ECO:0007669"/>
    <property type="project" value="UniProtKB-ARBA"/>
</dbReference>
<keyword evidence="4" id="KW-0460">Magnesium</keyword>
<comment type="cofactor">
    <cofactor evidence="1">
        <name>Mg(2+)</name>
        <dbReference type="ChEBI" id="CHEBI:18420"/>
    </cofactor>
</comment>
<dbReference type="FunFam" id="1.10.600.10:FF:000009">
    <property type="entry name" value="Geranylgeranyl pyrophosphate synthase"/>
    <property type="match status" value="1"/>
</dbReference>
<gene>
    <name evidence="7" type="ORF">MNOR_LOCUS26803</name>
</gene>
<sequence length="313" mass="35999">MATDMSLGRISGAGFNCISKDNRYLQVLLQPFTYVLQVPGKMIRGKLAQAFNHWMRIPEDKLMAISEIIHMLHNASLLLDDIEDNSVLRRGIPVAHSIYGVASTINSANYVYFLGLERVLALHHAQATVVFCEQLLELHRGQGMEIHWRDSFTCPSEEEYKQMTIRKTGGLFGLAIRLMQLFSDSQKDYTKLIGILGLYFQIRDDYANLCMKEYSDSKSYCEDLTEGKFSFPVIHAINNHPDDQQIINIIRQRPKDLEVKRYCVNLLEKFGSFAYTRDTLRELETEANAEIQQLGGNPHLEKVMEELKNWENN</sequence>
<evidence type="ECO:0000313" key="8">
    <source>
        <dbReference type="Proteomes" id="UP001497623"/>
    </source>
</evidence>
<keyword evidence="8" id="KW-1185">Reference proteome</keyword>
<evidence type="ECO:0000256" key="6">
    <source>
        <dbReference type="RuleBase" id="RU004466"/>
    </source>
</evidence>
<evidence type="ECO:0000313" key="7">
    <source>
        <dbReference type="EMBL" id="CAL4131617.1"/>
    </source>
</evidence>
<evidence type="ECO:0000256" key="5">
    <source>
        <dbReference type="ARBA" id="ARBA00023229"/>
    </source>
</evidence>
<dbReference type="Gene3D" id="1.10.600.10">
    <property type="entry name" value="Farnesyl Diphosphate Synthase"/>
    <property type="match status" value="1"/>
</dbReference>
<keyword evidence="3" id="KW-0479">Metal-binding</keyword>
<dbReference type="PROSITE" id="PS00723">
    <property type="entry name" value="POLYPRENYL_SYNTHASE_1"/>
    <property type="match status" value="1"/>
</dbReference>
<evidence type="ECO:0000256" key="2">
    <source>
        <dbReference type="ARBA" id="ARBA00006706"/>
    </source>
</evidence>
<dbReference type="AlphaFoldDB" id="A0AAV2RR04"/>
<dbReference type="GO" id="GO:0120531">
    <property type="term" value="F:prenyl diphosphate synthase activity"/>
    <property type="evidence" value="ECO:0007669"/>
    <property type="project" value="UniProtKB-ARBA"/>
</dbReference>
<dbReference type="Pfam" id="PF00348">
    <property type="entry name" value="polyprenyl_synt"/>
    <property type="match status" value="1"/>
</dbReference>
<dbReference type="GO" id="GO:0008299">
    <property type="term" value="P:isoprenoid biosynthetic process"/>
    <property type="evidence" value="ECO:0007669"/>
    <property type="project" value="UniProtKB-KW"/>
</dbReference>
<dbReference type="SFLD" id="SFLDS00005">
    <property type="entry name" value="Isoprenoid_Synthase_Type_I"/>
    <property type="match status" value="1"/>
</dbReference>
<dbReference type="Proteomes" id="UP001497623">
    <property type="component" value="Unassembled WGS sequence"/>
</dbReference>
<keyword evidence="5" id="KW-0414">Isoprene biosynthesis</keyword>
<name>A0AAV2RR04_MEGNR</name>
<reference evidence="7 8" key="1">
    <citation type="submission" date="2024-05" db="EMBL/GenBank/DDBJ databases">
        <authorList>
            <person name="Wallberg A."/>
        </authorList>
    </citation>
    <scope>NUCLEOTIDE SEQUENCE [LARGE SCALE GENOMIC DNA]</scope>
</reference>
<accession>A0AAV2RR04</accession>
<organism evidence="7 8">
    <name type="scientific">Meganyctiphanes norvegica</name>
    <name type="common">Northern krill</name>
    <name type="synonym">Thysanopoda norvegica</name>
    <dbReference type="NCBI Taxonomy" id="48144"/>
    <lineage>
        <taxon>Eukaryota</taxon>
        <taxon>Metazoa</taxon>
        <taxon>Ecdysozoa</taxon>
        <taxon>Arthropoda</taxon>
        <taxon>Crustacea</taxon>
        <taxon>Multicrustacea</taxon>
        <taxon>Malacostraca</taxon>
        <taxon>Eumalacostraca</taxon>
        <taxon>Eucarida</taxon>
        <taxon>Euphausiacea</taxon>
        <taxon>Euphausiidae</taxon>
        <taxon>Meganyctiphanes</taxon>
    </lineage>
</organism>
<keyword evidence="6" id="KW-0808">Transferase</keyword>
<feature type="non-terminal residue" evidence="7">
    <location>
        <position position="313"/>
    </location>
</feature>
<dbReference type="SUPFAM" id="SSF48576">
    <property type="entry name" value="Terpenoid synthases"/>
    <property type="match status" value="1"/>
</dbReference>